<dbReference type="Gene3D" id="3.40.640.10">
    <property type="entry name" value="Type I PLP-dependent aspartate aminotransferase-like (Major domain)"/>
    <property type="match status" value="1"/>
</dbReference>
<dbReference type="UniPathway" id="UPA00031">
    <property type="reaction ID" value="UER00011"/>
</dbReference>
<evidence type="ECO:0000256" key="2">
    <source>
        <dbReference type="ARBA" id="ARBA00005047"/>
    </source>
</evidence>
<dbReference type="AlphaFoldDB" id="A0A3B0RVV0"/>
<proteinExistence type="inferred from homology"/>
<evidence type="ECO:0000313" key="11">
    <source>
        <dbReference type="EMBL" id="VAV95231.1"/>
    </source>
</evidence>
<evidence type="ECO:0000256" key="8">
    <source>
        <dbReference type="ARBA" id="ARBA00023102"/>
    </source>
</evidence>
<evidence type="ECO:0000256" key="7">
    <source>
        <dbReference type="ARBA" id="ARBA00022898"/>
    </source>
</evidence>
<dbReference type="InterPro" id="IPR000807">
    <property type="entry name" value="ImidazoleglycerolP_deHydtase"/>
</dbReference>
<keyword evidence="5" id="KW-0028">Amino-acid biosynthesis</keyword>
<dbReference type="InterPro" id="IPR015422">
    <property type="entry name" value="PyrdxlP-dep_Trfase_small"/>
</dbReference>
<dbReference type="InterPro" id="IPR001917">
    <property type="entry name" value="Aminotrans_II_pyridoxalP_BS"/>
</dbReference>
<comment type="cofactor">
    <cofactor evidence="1">
        <name>pyridoxal 5'-phosphate</name>
        <dbReference type="ChEBI" id="CHEBI:597326"/>
    </cofactor>
</comment>
<keyword evidence="6" id="KW-0808">Transferase</keyword>
<dbReference type="PANTHER" id="PTHR42885">
    <property type="entry name" value="HISTIDINOL-PHOSPHATE AMINOTRANSFERASE-RELATED"/>
    <property type="match status" value="1"/>
</dbReference>
<dbReference type="Gene3D" id="3.90.1150.10">
    <property type="entry name" value="Aspartate Aminotransferase, domain 1"/>
    <property type="match status" value="1"/>
</dbReference>
<dbReference type="GO" id="GO:0004424">
    <property type="term" value="F:imidazoleglycerol-phosphate dehydratase activity"/>
    <property type="evidence" value="ECO:0007669"/>
    <property type="project" value="InterPro"/>
</dbReference>
<dbReference type="Pfam" id="PF00155">
    <property type="entry name" value="Aminotran_1_2"/>
    <property type="match status" value="1"/>
</dbReference>
<name>A0A3B0RVV0_9ZZZZ</name>
<dbReference type="NCBIfam" id="NF002114">
    <property type="entry name" value="PRK00951.2-4"/>
    <property type="match status" value="1"/>
</dbReference>
<dbReference type="Gene3D" id="3.30.230.40">
    <property type="entry name" value="Imidazole glycerol phosphate dehydratase, domain 1"/>
    <property type="match status" value="2"/>
</dbReference>
<protein>
    <recommendedName>
        <fullName evidence="3">Imidazoleglycerol-phosphate dehydratase</fullName>
    </recommendedName>
</protein>
<feature type="domain" description="Aminotransferase class I/classII large" evidence="10">
    <location>
        <begin position="45"/>
        <end position="345"/>
    </location>
</feature>
<keyword evidence="7" id="KW-0663">Pyridoxal phosphate</keyword>
<evidence type="ECO:0000256" key="1">
    <source>
        <dbReference type="ARBA" id="ARBA00001933"/>
    </source>
</evidence>
<comment type="pathway">
    <text evidence="2">Amino-acid biosynthesis; L-histidine biosynthesis; L-histidine from 5-phospho-alpha-D-ribose 1-diphosphate: step 6/9.</text>
</comment>
<organism evidence="11">
    <name type="scientific">hydrothermal vent metagenome</name>
    <dbReference type="NCBI Taxonomy" id="652676"/>
    <lineage>
        <taxon>unclassified sequences</taxon>
        <taxon>metagenomes</taxon>
        <taxon>ecological metagenomes</taxon>
    </lineage>
</organism>
<gene>
    <name evidence="11" type="ORF">MNBD_ALPHA06-1992</name>
</gene>
<dbReference type="InterPro" id="IPR015421">
    <property type="entry name" value="PyrdxlP-dep_Trfase_major"/>
</dbReference>
<dbReference type="EMBL" id="UOEE01000199">
    <property type="protein sequence ID" value="VAV95231.1"/>
    <property type="molecule type" value="Genomic_DNA"/>
</dbReference>
<dbReference type="CDD" id="cd07914">
    <property type="entry name" value="IGPD"/>
    <property type="match status" value="1"/>
</dbReference>
<keyword evidence="4" id="KW-0032">Aminotransferase</keyword>
<evidence type="ECO:0000256" key="6">
    <source>
        <dbReference type="ARBA" id="ARBA00022679"/>
    </source>
</evidence>
<dbReference type="SUPFAM" id="SSF54211">
    <property type="entry name" value="Ribosomal protein S5 domain 2-like"/>
    <property type="match status" value="2"/>
</dbReference>
<dbReference type="HAMAP" id="MF_00076">
    <property type="entry name" value="HisB"/>
    <property type="match status" value="1"/>
</dbReference>
<evidence type="ECO:0000256" key="9">
    <source>
        <dbReference type="ARBA" id="ARBA00023239"/>
    </source>
</evidence>
<dbReference type="GO" id="GO:0000105">
    <property type="term" value="P:L-histidine biosynthetic process"/>
    <property type="evidence" value="ECO:0007669"/>
    <property type="project" value="UniProtKB-UniPathway"/>
</dbReference>
<keyword evidence="8" id="KW-0368">Histidine biosynthesis</keyword>
<dbReference type="NCBIfam" id="TIGR01141">
    <property type="entry name" value="hisC"/>
    <property type="match status" value="1"/>
</dbReference>
<dbReference type="InterPro" id="IPR015424">
    <property type="entry name" value="PyrdxlP-dep_Trfase"/>
</dbReference>
<evidence type="ECO:0000256" key="5">
    <source>
        <dbReference type="ARBA" id="ARBA00022605"/>
    </source>
</evidence>
<dbReference type="PROSITE" id="PS00599">
    <property type="entry name" value="AA_TRANSFER_CLASS_2"/>
    <property type="match status" value="1"/>
</dbReference>
<dbReference type="PROSITE" id="PS00954">
    <property type="entry name" value="IGP_DEHYDRATASE_1"/>
    <property type="match status" value="1"/>
</dbReference>
<keyword evidence="9 11" id="KW-0456">Lyase</keyword>
<sequence>MSNFIKKIARPEILALSPYKARGGALGNAILLDANENPWAAPGGTRPCNRYPEQQPAALRQRLAALYGVAENQVLMTRGADEGIDLLLRATCRAGQDKIVITPPTFGLYAVAAQIQGAGLLQVALDENFEIQPKTIQKTAQDNPVKLIFLCSPNNPTGSVLGRKQVLQLAADCPDQILVVDEAYIEFAAQISLANALADTPNLVILRTLSKAYALAGARLGCVLANAPVIDLLQKILPPYPLPIPVLEEVLQALAPVQMAIITERIEQIKTERQRMFLALSEQTSVQKIWPSSANFLLLQYQAKSHVADRLRSNAIHVRDFSALGKNIIRISIGTRAQNDAVLAAFGISQASELPPRSAVISRQTKETSISALVGLDIPEPVTIHTGIGFFDHMLEQIARHGNFSLILDAKGDLHIDAHHTIEDCAIVLGQALRNALGNRAGIGRYGFVLPMDEAQAQISIDLSGRPALRFEAQIEPAGAGGFDGQMVSHFFETLSQHLGAAIHIQADGKNTHHIIEAIFKSFGRALRPALARNGSAIPSSKGSL</sequence>
<dbReference type="GO" id="GO:0004400">
    <property type="term" value="F:histidinol-phosphate transaminase activity"/>
    <property type="evidence" value="ECO:0007669"/>
    <property type="project" value="InterPro"/>
</dbReference>
<dbReference type="PANTHER" id="PTHR42885:SF2">
    <property type="entry name" value="HISTIDINOL-PHOSPHATE AMINOTRANSFERASE"/>
    <property type="match status" value="1"/>
</dbReference>
<evidence type="ECO:0000259" key="10">
    <source>
        <dbReference type="Pfam" id="PF00155"/>
    </source>
</evidence>
<accession>A0A3B0RVV0</accession>
<dbReference type="InterPro" id="IPR004839">
    <property type="entry name" value="Aminotransferase_I/II_large"/>
</dbReference>
<dbReference type="InterPro" id="IPR020565">
    <property type="entry name" value="ImidazoleglycerP_deHydtase_CS"/>
</dbReference>
<dbReference type="FunFam" id="3.30.230.40:FF:000003">
    <property type="entry name" value="Imidazoleglycerol-phosphate dehydratase HisB"/>
    <property type="match status" value="1"/>
</dbReference>
<reference evidence="11" key="1">
    <citation type="submission" date="2018-06" db="EMBL/GenBank/DDBJ databases">
        <authorList>
            <person name="Zhirakovskaya E."/>
        </authorList>
    </citation>
    <scope>NUCLEOTIDE SEQUENCE</scope>
</reference>
<dbReference type="InterPro" id="IPR005861">
    <property type="entry name" value="HisP_aminotrans"/>
</dbReference>
<dbReference type="Pfam" id="PF00475">
    <property type="entry name" value="IGPD"/>
    <property type="match status" value="1"/>
</dbReference>
<dbReference type="CDD" id="cd00609">
    <property type="entry name" value="AAT_like"/>
    <property type="match status" value="1"/>
</dbReference>
<dbReference type="PROSITE" id="PS00955">
    <property type="entry name" value="IGP_DEHYDRATASE_2"/>
    <property type="match status" value="1"/>
</dbReference>
<dbReference type="SUPFAM" id="SSF53383">
    <property type="entry name" value="PLP-dependent transferases"/>
    <property type="match status" value="1"/>
</dbReference>
<dbReference type="InterPro" id="IPR038494">
    <property type="entry name" value="IGPD_sf"/>
</dbReference>
<evidence type="ECO:0000256" key="3">
    <source>
        <dbReference type="ARBA" id="ARBA00016664"/>
    </source>
</evidence>
<dbReference type="HAMAP" id="MF_01023">
    <property type="entry name" value="HisC_aminotrans_2"/>
    <property type="match status" value="1"/>
</dbReference>
<dbReference type="NCBIfam" id="NF002111">
    <property type="entry name" value="PRK00951.2-1"/>
    <property type="match status" value="1"/>
</dbReference>
<dbReference type="InterPro" id="IPR020568">
    <property type="entry name" value="Ribosomal_Su5_D2-typ_SF"/>
</dbReference>
<dbReference type="GO" id="GO:0030170">
    <property type="term" value="F:pyridoxal phosphate binding"/>
    <property type="evidence" value="ECO:0007669"/>
    <property type="project" value="InterPro"/>
</dbReference>
<evidence type="ECO:0000256" key="4">
    <source>
        <dbReference type="ARBA" id="ARBA00022576"/>
    </source>
</evidence>
<dbReference type="FunFam" id="3.30.230.40:FF:000001">
    <property type="entry name" value="Imidazoleglycerol-phosphate dehydratase HisB"/>
    <property type="match status" value="1"/>
</dbReference>